<evidence type="ECO:0000313" key="4">
    <source>
        <dbReference type="Proteomes" id="UP000427906"/>
    </source>
</evidence>
<feature type="domain" description="N-acetyltransferase" evidence="2">
    <location>
        <begin position="122"/>
        <end position="272"/>
    </location>
</feature>
<dbReference type="InterPro" id="IPR000182">
    <property type="entry name" value="GNAT_dom"/>
</dbReference>
<dbReference type="InterPro" id="IPR016181">
    <property type="entry name" value="Acyl_CoA_acyltransferase"/>
</dbReference>
<reference evidence="3 4" key="1">
    <citation type="submission" date="2019-11" db="EMBL/GenBank/DDBJ databases">
        <title>Comparative genomics of hydrocarbon-degrading Desulfosarcina strains.</title>
        <authorList>
            <person name="Watanabe M."/>
            <person name="Kojima H."/>
            <person name="Fukui M."/>
        </authorList>
    </citation>
    <scope>NUCLEOTIDE SEQUENCE [LARGE SCALE GENOMIC DNA]</scope>
    <source>
        <strain evidence="3 4">PL12</strain>
    </source>
</reference>
<accession>A0A5K7YFP3</accession>
<sequence length="272" mass="30583">MADRIETIDGSLIQHGRHNDRIYLMHLHGMAAGNLIPKLDRMARDHGYTKIFAKVPATRWKAFKSAGYTREALIPGFFRGRVDGLFIAKFFSEQRRKAPPRQPVDPPAPPFAEAPPAGRCAPPVEACTPSDAGEMGALYHRAFDSYPFPIHRPDYLTRVMGKNAFYWCIRVEKRIAAIAAAEIDPASQACEMTDFATLPGYTGRGFAQVLLGRLMDEARRRDVKTAYTIARDDSRAMNRVFQKTGYGYAGRLINNSQIGGRIRSMNVWYRVV</sequence>
<dbReference type="InterPro" id="IPR022525">
    <property type="entry name" value="GNAT_AblB"/>
</dbReference>
<dbReference type="OrthoDB" id="9790652at2"/>
<feature type="compositionally biased region" description="Pro residues" evidence="1">
    <location>
        <begin position="100"/>
        <end position="113"/>
    </location>
</feature>
<dbReference type="Gene3D" id="3.40.630.30">
    <property type="match status" value="1"/>
</dbReference>
<proteinExistence type="predicted"/>
<dbReference type="EMBL" id="AP021874">
    <property type="protein sequence ID" value="BBO67868.1"/>
    <property type="molecule type" value="Genomic_DNA"/>
</dbReference>
<evidence type="ECO:0000256" key="1">
    <source>
        <dbReference type="SAM" id="MobiDB-lite"/>
    </source>
</evidence>
<evidence type="ECO:0000313" key="3">
    <source>
        <dbReference type="EMBL" id="BBO67868.1"/>
    </source>
</evidence>
<protein>
    <submittedName>
        <fullName evidence="3">N-acetyltransferase YodP</fullName>
    </submittedName>
</protein>
<gene>
    <name evidence="3" type="primary">yodP</name>
    <name evidence="3" type="ORF">DSCA_17980</name>
</gene>
<keyword evidence="3" id="KW-0808">Transferase</keyword>
<dbReference type="Pfam" id="PF00583">
    <property type="entry name" value="Acetyltransf_1"/>
    <property type="match status" value="1"/>
</dbReference>
<dbReference type="AlphaFoldDB" id="A0A5K7YFP3"/>
<keyword evidence="4" id="KW-1185">Reference proteome</keyword>
<dbReference type="SUPFAM" id="SSF55729">
    <property type="entry name" value="Acyl-CoA N-acyltransferases (Nat)"/>
    <property type="match status" value="1"/>
</dbReference>
<organism evidence="3 4">
    <name type="scientific">Desulfosarcina alkanivorans</name>
    <dbReference type="NCBI Taxonomy" id="571177"/>
    <lineage>
        <taxon>Bacteria</taxon>
        <taxon>Pseudomonadati</taxon>
        <taxon>Thermodesulfobacteriota</taxon>
        <taxon>Desulfobacteria</taxon>
        <taxon>Desulfobacterales</taxon>
        <taxon>Desulfosarcinaceae</taxon>
        <taxon>Desulfosarcina</taxon>
    </lineage>
</organism>
<feature type="region of interest" description="Disordered" evidence="1">
    <location>
        <begin position="97"/>
        <end position="116"/>
    </location>
</feature>
<dbReference type="RefSeq" id="WP_155316084.1">
    <property type="nucleotide sequence ID" value="NZ_AP021874.1"/>
</dbReference>
<dbReference type="Proteomes" id="UP000427906">
    <property type="component" value="Chromosome"/>
</dbReference>
<dbReference type="NCBIfam" id="TIGR03827">
    <property type="entry name" value="GNAT_ablB"/>
    <property type="match status" value="1"/>
</dbReference>
<dbReference type="CDD" id="cd04301">
    <property type="entry name" value="NAT_SF"/>
    <property type="match status" value="1"/>
</dbReference>
<evidence type="ECO:0000259" key="2">
    <source>
        <dbReference type="PROSITE" id="PS51186"/>
    </source>
</evidence>
<dbReference type="PROSITE" id="PS51186">
    <property type="entry name" value="GNAT"/>
    <property type="match status" value="1"/>
</dbReference>
<dbReference type="GO" id="GO:0008080">
    <property type="term" value="F:N-acetyltransferase activity"/>
    <property type="evidence" value="ECO:0007669"/>
    <property type="project" value="InterPro"/>
</dbReference>
<name>A0A5K7YFP3_9BACT</name>
<dbReference type="KEGG" id="dalk:DSCA_17980"/>